<protein>
    <submittedName>
        <fullName evidence="3">Thioredoxin family protein</fullName>
    </submittedName>
</protein>
<dbReference type="PANTHER" id="PTHR43640:SF1">
    <property type="entry name" value="THIOREDOXIN-DEPENDENT PEROXIREDOXIN"/>
    <property type="match status" value="1"/>
</dbReference>
<dbReference type="EMBL" id="JADKGY010000030">
    <property type="protein sequence ID" value="MBK9984638.1"/>
    <property type="molecule type" value="Genomic_DNA"/>
</dbReference>
<dbReference type="InterPro" id="IPR000866">
    <property type="entry name" value="AhpC/TSA"/>
</dbReference>
<feature type="signal peptide" evidence="1">
    <location>
        <begin position="1"/>
        <end position="16"/>
    </location>
</feature>
<feature type="chain" id="PRO_5039600612" evidence="1">
    <location>
        <begin position="17"/>
        <end position="202"/>
    </location>
</feature>
<dbReference type="GO" id="GO:0016209">
    <property type="term" value="F:antioxidant activity"/>
    <property type="evidence" value="ECO:0007669"/>
    <property type="project" value="InterPro"/>
</dbReference>
<dbReference type="PANTHER" id="PTHR43640">
    <property type="entry name" value="OS07G0260300 PROTEIN"/>
    <property type="match status" value="1"/>
</dbReference>
<gene>
    <name evidence="3" type="ORF">IPP15_20115</name>
</gene>
<keyword evidence="1" id="KW-0732">Signal</keyword>
<proteinExistence type="predicted"/>
<evidence type="ECO:0000313" key="4">
    <source>
        <dbReference type="Proteomes" id="UP000808337"/>
    </source>
</evidence>
<name>A0A9D7SZ67_9BACT</name>
<dbReference type="SUPFAM" id="SSF52833">
    <property type="entry name" value="Thioredoxin-like"/>
    <property type="match status" value="1"/>
</dbReference>
<dbReference type="CDD" id="cd02969">
    <property type="entry name" value="PRX_like1"/>
    <property type="match status" value="1"/>
</dbReference>
<dbReference type="InterPro" id="IPR013766">
    <property type="entry name" value="Thioredoxin_domain"/>
</dbReference>
<feature type="domain" description="Thioredoxin" evidence="2">
    <location>
        <begin position="28"/>
        <end position="178"/>
    </location>
</feature>
<dbReference type="InterPro" id="IPR047262">
    <property type="entry name" value="PRX-like1"/>
</dbReference>
<dbReference type="AlphaFoldDB" id="A0A9D7SZ67"/>
<comment type="caution">
    <text evidence="3">The sequence shown here is derived from an EMBL/GenBank/DDBJ whole genome shotgun (WGS) entry which is preliminary data.</text>
</comment>
<sequence length="202" mass="22124">MKNVFGKMILAFFAVAMMSAVTPVDDGYKVGEQAADFALKNVDGTMVSLKDYKGVNGYIVVFTCNTCPYALMYEDRIIALHNKYASMGYPVVAINPNDPSVKPGDDFASMQARAKEKSYPFKYLFDDGQKVFPAFGATRTPHVYLLDANRYVRYIGAIDDNAQNPAEVSVKYLENAIAALKAGNNPDPSETKAIGCTIKVKS</sequence>
<dbReference type="GO" id="GO:0016491">
    <property type="term" value="F:oxidoreductase activity"/>
    <property type="evidence" value="ECO:0007669"/>
    <property type="project" value="InterPro"/>
</dbReference>
<dbReference type="Proteomes" id="UP000808337">
    <property type="component" value="Unassembled WGS sequence"/>
</dbReference>
<dbReference type="Gene3D" id="3.40.30.10">
    <property type="entry name" value="Glutaredoxin"/>
    <property type="match status" value="1"/>
</dbReference>
<dbReference type="Pfam" id="PF00578">
    <property type="entry name" value="AhpC-TSA"/>
    <property type="match status" value="1"/>
</dbReference>
<evidence type="ECO:0000313" key="3">
    <source>
        <dbReference type="EMBL" id="MBK9984638.1"/>
    </source>
</evidence>
<dbReference type="PROSITE" id="PS51352">
    <property type="entry name" value="THIOREDOXIN_2"/>
    <property type="match status" value="1"/>
</dbReference>
<evidence type="ECO:0000256" key="1">
    <source>
        <dbReference type="SAM" id="SignalP"/>
    </source>
</evidence>
<reference evidence="3 4" key="1">
    <citation type="submission" date="2020-10" db="EMBL/GenBank/DDBJ databases">
        <title>Connecting structure to function with the recovery of over 1000 high-quality activated sludge metagenome-assembled genomes encoding full-length rRNA genes using long-read sequencing.</title>
        <authorList>
            <person name="Singleton C.M."/>
            <person name="Petriglieri F."/>
            <person name="Kristensen J.M."/>
            <person name="Kirkegaard R.H."/>
            <person name="Michaelsen T.Y."/>
            <person name="Andersen M.H."/>
            <person name="Karst S.M."/>
            <person name="Dueholm M.S."/>
            <person name="Nielsen P.H."/>
            <person name="Albertsen M."/>
        </authorList>
    </citation>
    <scope>NUCLEOTIDE SEQUENCE [LARGE SCALE GENOMIC DNA]</scope>
    <source>
        <strain evidence="3">Ribe_18-Q3-R11-54_MAXAC.273</strain>
    </source>
</reference>
<organism evidence="3 4">
    <name type="scientific">Candidatus Opimibacter skivensis</name>
    <dbReference type="NCBI Taxonomy" id="2982028"/>
    <lineage>
        <taxon>Bacteria</taxon>
        <taxon>Pseudomonadati</taxon>
        <taxon>Bacteroidota</taxon>
        <taxon>Saprospiria</taxon>
        <taxon>Saprospirales</taxon>
        <taxon>Saprospiraceae</taxon>
        <taxon>Candidatus Opimibacter</taxon>
    </lineage>
</organism>
<accession>A0A9D7SZ67</accession>
<dbReference type="InterPro" id="IPR036249">
    <property type="entry name" value="Thioredoxin-like_sf"/>
</dbReference>
<evidence type="ECO:0000259" key="2">
    <source>
        <dbReference type="PROSITE" id="PS51352"/>
    </source>
</evidence>